<dbReference type="KEGG" id="lact:D7I46_08675"/>
<dbReference type="Gene3D" id="1.10.260.40">
    <property type="entry name" value="lambda repressor-like DNA-binding domains"/>
    <property type="match status" value="1"/>
</dbReference>
<proteinExistence type="predicted"/>
<reference evidence="2 3" key="1">
    <citation type="submission" date="2018-09" db="EMBL/GenBank/DDBJ databases">
        <title>Genome sequencing of strain 1JSPR-7.</title>
        <authorList>
            <person name="Heo J."/>
            <person name="Kim S.-J."/>
            <person name="Kwon S.-W."/>
        </authorList>
    </citation>
    <scope>NUCLEOTIDE SEQUENCE [LARGE SCALE GENOMIC DNA]</scope>
    <source>
        <strain evidence="2 3">1JSPR-7</strain>
    </source>
</reference>
<protein>
    <submittedName>
        <fullName evidence="2">XRE family transcriptional regulator</fullName>
    </submittedName>
</protein>
<dbReference type="Proteomes" id="UP000269374">
    <property type="component" value="Chromosome"/>
</dbReference>
<evidence type="ECO:0000313" key="3">
    <source>
        <dbReference type="Proteomes" id="UP000269374"/>
    </source>
</evidence>
<dbReference type="SUPFAM" id="SSF47413">
    <property type="entry name" value="lambda repressor-like DNA-binding domains"/>
    <property type="match status" value="1"/>
</dbReference>
<dbReference type="InterPro" id="IPR036388">
    <property type="entry name" value="WH-like_DNA-bd_sf"/>
</dbReference>
<gene>
    <name evidence="2" type="ORF">D7I46_08675</name>
</gene>
<dbReference type="PROSITE" id="PS50943">
    <property type="entry name" value="HTH_CROC1"/>
    <property type="match status" value="1"/>
</dbReference>
<dbReference type="GO" id="GO:0003677">
    <property type="term" value="F:DNA binding"/>
    <property type="evidence" value="ECO:0007669"/>
    <property type="project" value="InterPro"/>
</dbReference>
<dbReference type="AlphaFoldDB" id="A0A387BFW8"/>
<dbReference type="Pfam" id="PF13443">
    <property type="entry name" value="HTH_26"/>
    <property type="match status" value="1"/>
</dbReference>
<sequence>MAKNKIAEILKEKQMKKSVFADLTGIARQNVNLMLTQKQGSISYENIQSICEVLSISPNELFEIGERKDYMIVNTSIAKTLSVNDKWTSQFKTLNKFSLLEAQSLCKVLNEERRTIELFPVPIERLPQLVIMEKQMHRPRPLVKKYLPPLVGLWKFNKAAGSKETVIKGSVQDFQSWFLEIEQQPMDNSRFRGYVLKTAITSLEETYSVKCVLETLKSGRSAKGYRLKIKEID</sequence>
<keyword evidence="3" id="KW-1185">Reference proteome</keyword>
<dbReference type="Gene3D" id="1.10.10.10">
    <property type="entry name" value="Winged helix-like DNA-binding domain superfamily/Winged helix DNA-binding domain"/>
    <property type="match status" value="1"/>
</dbReference>
<dbReference type="OrthoDB" id="2899891at2"/>
<organism evidence="2 3">
    <name type="scientific">Lactococcus allomyrinae</name>
    <dbReference type="NCBI Taxonomy" id="2419773"/>
    <lineage>
        <taxon>Bacteria</taxon>
        <taxon>Bacillati</taxon>
        <taxon>Bacillota</taxon>
        <taxon>Bacilli</taxon>
        <taxon>Lactobacillales</taxon>
        <taxon>Streptococcaceae</taxon>
        <taxon>Lactococcus</taxon>
    </lineage>
</organism>
<dbReference type="InterPro" id="IPR010982">
    <property type="entry name" value="Lambda_DNA-bd_dom_sf"/>
</dbReference>
<evidence type="ECO:0000259" key="1">
    <source>
        <dbReference type="PROSITE" id="PS50943"/>
    </source>
</evidence>
<evidence type="ECO:0000313" key="2">
    <source>
        <dbReference type="EMBL" id="AYG01164.1"/>
    </source>
</evidence>
<name>A0A387BFW8_9LACT</name>
<dbReference type="SMART" id="SM00530">
    <property type="entry name" value="HTH_XRE"/>
    <property type="match status" value="1"/>
</dbReference>
<dbReference type="InterPro" id="IPR001387">
    <property type="entry name" value="Cro/C1-type_HTH"/>
</dbReference>
<accession>A0A387BFW8</accession>
<dbReference type="RefSeq" id="WP_120772544.1">
    <property type="nucleotide sequence ID" value="NZ_CP032627.1"/>
</dbReference>
<feature type="domain" description="HTH cro/C1-type" evidence="1">
    <location>
        <begin position="6"/>
        <end position="61"/>
    </location>
</feature>
<dbReference type="EMBL" id="CP032627">
    <property type="protein sequence ID" value="AYG01164.1"/>
    <property type="molecule type" value="Genomic_DNA"/>
</dbReference>